<dbReference type="PANTHER" id="PTHR31673">
    <property type="entry name" value="PROTEIN COBRA"/>
    <property type="match status" value="1"/>
</dbReference>
<dbReference type="GO" id="GO:0052324">
    <property type="term" value="P:plant-type cell wall cellulose biosynthetic process"/>
    <property type="evidence" value="ECO:0007669"/>
    <property type="project" value="TreeGrafter"/>
</dbReference>
<comment type="caution">
    <text evidence="4">The sequence shown here is derived from an EMBL/GenBank/DDBJ whole genome shotgun (WGS) entry which is preliminary data.</text>
</comment>
<evidence type="ECO:0000313" key="5">
    <source>
        <dbReference type="Proteomes" id="UP000265520"/>
    </source>
</evidence>
<dbReference type="EMBL" id="LXQA011156375">
    <property type="protein sequence ID" value="MCI87055.1"/>
    <property type="molecule type" value="Genomic_DNA"/>
</dbReference>
<dbReference type="Proteomes" id="UP000265520">
    <property type="component" value="Unassembled WGS sequence"/>
</dbReference>
<name>A0A392VJT5_9FABA</name>
<sequence length="62" mass="6690">MMGSQATEQGDYSKFKSRIPHCCKKNPTVVDKLSGTPYNQQVPNCCKGGVLSSLAQDPTNTV</sequence>
<dbReference type="GO" id="GO:0005886">
    <property type="term" value="C:plasma membrane"/>
    <property type="evidence" value="ECO:0007669"/>
    <property type="project" value="TreeGrafter"/>
</dbReference>
<dbReference type="InterPro" id="IPR006918">
    <property type="entry name" value="COBRA_pln"/>
</dbReference>
<protein>
    <submittedName>
        <fullName evidence="4">Protein COBRA-like</fullName>
    </submittedName>
</protein>
<keyword evidence="3" id="KW-0325">Glycoprotein</keyword>
<dbReference type="AlphaFoldDB" id="A0A392VJT5"/>
<feature type="non-terminal residue" evidence="4">
    <location>
        <position position="62"/>
    </location>
</feature>
<keyword evidence="5" id="KW-1185">Reference proteome</keyword>
<comment type="similarity">
    <text evidence="1">Belongs to the COBRA family.</text>
</comment>
<evidence type="ECO:0000313" key="4">
    <source>
        <dbReference type="EMBL" id="MCI87055.1"/>
    </source>
</evidence>
<reference evidence="4 5" key="1">
    <citation type="journal article" date="2018" name="Front. Plant Sci.">
        <title>Red Clover (Trifolium pratense) and Zigzag Clover (T. medium) - A Picture of Genomic Similarities and Differences.</title>
        <authorList>
            <person name="Dluhosova J."/>
            <person name="Istvanek J."/>
            <person name="Nedelnik J."/>
            <person name="Repkova J."/>
        </authorList>
    </citation>
    <scope>NUCLEOTIDE SEQUENCE [LARGE SCALE GENOMIC DNA]</scope>
    <source>
        <strain evidence="5">cv. 10/8</strain>
        <tissue evidence="4">Leaf</tissue>
    </source>
</reference>
<organism evidence="4 5">
    <name type="scientific">Trifolium medium</name>
    <dbReference type="NCBI Taxonomy" id="97028"/>
    <lineage>
        <taxon>Eukaryota</taxon>
        <taxon>Viridiplantae</taxon>
        <taxon>Streptophyta</taxon>
        <taxon>Embryophyta</taxon>
        <taxon>Tracheophyta</taxon>
        <taxon>Spermatophyta</taxon>
        <taxon>Magnoliopsida</taxon>
        <taxon>eudicotyledons</taxon>
        <taxon>Gunneridae</taxon>
        <taxon>Pentapetalae</taxon>
        <taxon>rosids</taxon>
        <taxon>fabids</taxon>
        <taxon>Fabales</taxon>
        <taxon>Fabaceae</taxon>
        <taxon>Papilionoideae</taxon>
        <taxon>50 kb inversion clade</taxon>
        <taxon>NPAAA clade</taxon>
        <taxon>Hologalegina</taxon>
        <taxon>IRL clade</taxon>
        <taxon>Trifolieae</taxon>
        <taxon>Trifolium</taxon>
    </lineage>
</organism>
<accession>A0A392VJT5</accession>
<dbReference type="PANTHER" id="PTHR31673:SF65">
    <property type="entry name" value="COBRA-LIKE PROTEIN"/>
    <property type="match status" value="1"/>
</dbReference>
<dbReference type="GO" id="GO:0010215">
    <property type="term" value="P:cellulose microfibril organization"/>
    <property type="evidence" value="ECO:0007669"/>
    <property type="project" value="InterPro"/>
</dbReference>
<evidence type="ECO:0000256" key="2">
    <source>
        <dbReference type="ARBA" id="ARBA00022729"/>
    </source>
</evidence>
<keyword evidence="2" id="KW-0732">Signal</keyword>
<evidence type="ECO:0000256" key="3">
    <source>
        <dbReference type="ARBA" id="ARBA00023180"/>
    </source>
</evidence>
<evidence type="ECO:0000256" key="1">
    <source>
        <dbReference type="ARBA" id="ARBA00005507"/>
    </source>
</evidence>
<proteinExistence type="inferred from homology"/>
<dbReference type="Pfam" id="PF04833">
    <property type="entry name" value="COBRA"/>
    <property type="match status" value="1"/>
</dbReference>